<dbReference type="Gene3D" id="3.90.550.10">
    <property type="entry name" value="Spore Coat Polysaccharide Biosynthesis Protein SpsA, Chain A"/>
    <property type="match status" value="1"/>
</dbReference>
<protein>
    <submittedName>
        <fullName evidence="4">Glycosyltransferase</fullName>
    </submittedName>
</protein>
<feature type="transmembrane region" description="Helical" evidence="3">
    <location>
        <begin position="359"/>
        <end position="380"/>
    </location>
</feature>
<dbReference type="PANTHER" id="PTHR43630">
    <property type="entry name" value="POLY-BETA-1,6-N-ACETYL-D-GLUCOSAMINE SYNTHASE"/>
    <property type="match status" value="1"/>
</dbReference>
<dbReference type="InterPro" id="IPR029044">
    <property type="entry name" value="Nucleotide-diphossugar_trans"/>
</dbReference>
<dbReference type="EMBL" id="DRYU01000037">
    <property type="protein sequence ID" value="HHP92333.1"/>
    <property type="molecule type" value="Genomic_DNA"/>
</dbReference>
<dbReference type="GO" id="GO:0016757">
    <property type="term" value="F:glycosyltransferase activity"/>
    <property type="evidence" value="ECO:0007669"/>
    <property type="project" value="UniProtKB-KW"/>
</dbReference>
<dbReference type="SUPFAM" id="SSF53448">
    <property type="entry name" value="Nucleotide-diphospho-sugar transferases"/>
    <property type="match status" value="1"/>
</dbReference>
<keyword evidence="2 4" id="KW-0808">Transferase</keyword>
<dbReference type="Pfam" id="PF13641">
    <property type="entry name" value="Glyco_tranf_2_3"/>
    <property type="match status" value="1"/>
</dbReference>
<dbReference type="PANTHER" id="PTHR43630:SF1">
    <property type="entry name" value="POLY-BETA-1,6-N-ACETYL-D-GLUCOSAMINE SYNTHASE"/>
    <property type="match status" value="1"/>
</dbReference>
<keyword evidence="3" id="KW-1133">Transmembrane helix</keyword>
<feature type="transmembrane region" description="Helical" evidence="3">
    <location>
        <begin position="336"/>
        <end position="352"/>
    </location>
</feature>
<evidence type="ECO:0000313" key="4">
    <source>
        <dbReference type="EMBL" id="HHP92333.1"/>
    </source>
</evidence>
<name>A0A7J3YU58_9CREN</name>
<evidence type="ECO:0000256" key="1">
    <source>
        <dbReference type="ARBA" id="ARBA00022676"/>
    </source>
</evidence>
<organism evidence="4">
    <name type="scientific">Ignisphaera aggregans</name>
    <dbReference type="NCBI Taxonomy" id="334771"/>
    <lineage>
        <taxon>Archaea</taxon>
        <taxon>Thermoproteota</taxon>
        <taxon>Thermoprotei</taxon>
        <taxon>Desulfurococcales</taxon>
        <taxon>Desulfurococcaceae</taxon>
        <taxon>Ignisphaera</taxon>
    </lineage>
</organism>
<sequence length="396" mass="44946">MMALLIDLIQQELALLLSDYLFLAFLILIIIHFAINVAYTIYMSKASRRPWSLNISEDYEPFVTIIVPAYKEAKVIGKKIENIAKMDYPKHKLQVIIVGDLETLEAAKQKLSILEGVKVLLLEEKERLGKSGALNYALKFAEGELIATSDADAMWEKDALRNAVKYFSDLRVAAITGHEIIANASKNIHTYSEELYRKMYYLLRLGESKIWSTLIFQGELALYRGSYLKYFEHKPGYSDDTGTIIRLVREGYRCIYIPEAKFSDSAPPSFKDKIKLKSRRGQHLINALTDALKYKLRGELPLPAYIVLANYYMHVLSTLIQLAILCLLVVSLIRNAAFVTSALLIAVLAILAQKKNIRAIIELYITSTLALTIALMKNIVGKRSIAWEKIESMREI</sequence>
<keyword evidence="3" id="KW-0472">Membrane</keyword>
<accession>A0A7J3YU58</accession>
<proteinExistence type="predicted"/>
<feature type="transmembrane region" description="Helical" evidence="3">
    <location>
        <begin position="302"/>
        <end position="330"/>
    </location>
</feature>
<gene>
    <name evidence="4" type="ORF">ENM70_01720</name>
</gene>
<feature type="transmembrane region" description="Helical" evidence="3">
    <location>
        <begin position="20"/>
        <end position="42"/>
    </location>
</feature>
<evidence type="ECO:0000256" key="2">
    <source>
        <dbReference type="ARBA" id="ARBA00022679"/>
    </source>
</evidence>
<dbReference type="AlphaFoldDB" id="A0A7J3YU58"/>
<reference evidence="4" key="1">
    <citation type="journal article" date="2020" name="mSystems">
        <title>Genome- and Community-Level Interaction Insights into Carbon Utilization and Element Cycling Functions of Hydrothermarchaeota in Hydrothermal Sediment.</title>
        <authorList>
            <person name="Zhou Z."/>
            <person name="Liu Y."/>
            <person name="Xu W."/>
            <person name="Pan J."/>
            <person name="Luo Z.H."/>
            <person name="Li M."/>
        </authorList>
    </citation>
    <scope>NUCLEOTIDE SEQUENCE [LARGE SCALE GENOMIC DNA]</scope>
    <source>
        <strain evidence="4">SpSt-1109</strain>
    </source>
</reference>
<evidence type="ECO:0000256" key="3">
    <source>
        <dbReference type="SAM" id="Phobius"/>
    </source>
</evidence>
<keyword evidence="3" id="KW-0812">Transmembrane</keyword>
<comment type="caution">
    <text evidence="4">The sequence shown here is derived from an EMBL/GenBank/DDBJ whole genome shotgun (WGS) entry which is preliminary data.</text>
</comment>
<keyword evidence="1" id="KW-0328">Glycosyltransferase</keyword>